<proteinExistence type="predicted"/>
<sequence length="67" mass="6849">MSGLMNTMEQIGGALGLAALVGAATRPHREVDYGIAFLTSAGVLFLPALSALALHAHQDASGWILSS</sequence>
<accession>A0A1E7KLM9</accession>
<dbReference type="Proteomes" id="UP000176101">
    <property type="component" value="Unassembled WGS sequence"/>
</dbReference>
<comment type="caution">
    <text evidence="2">The sequence shown here is derived from an EMBL/GenBank/DDBJ whole genome shotgun (WGS) entry which is preliminary data.</text>
</comment>
<feature type="transmembrane region" description="Helical" evidence="1">
    <location>
        <begin position="33"/>
        <end position="54"/>
    </location>
</feature>
<keyword evidence="1" id="KW-0812">Transmembrane</keyword>
<keyword evidence="1" id="KW-1133">Transmembrane helix</keyword>
<evidence type="ECO:0000313" key="2">
    <source>
        <dbReference type="EMBL" id="OEV04855.1"/>
    </source>
</evidence>
<evidence type="ECO:0000313" key="3">
    <source>
        <dbReference type="Proteomes" id="UP000176101"/>
    </source>
</evidence>
<keyword evidence="3" id="KW-1185">Reference proteome</keyword>
<name>A0A1E7KLM9_9ACTN</name>
<dbReference type="STRING" id="1075402.AN216_05385"/>
<evidence type="ECO:0000256" key="1">
    <source>
        <dbReference type="SAM" id="Phobius"/>
    </source>
</evidence>
<organism evidence="2 3">
    <name type="scientific">Streptomyces oceani</name>
    <dbReference type="NCBI Taxonomy" id="1075402"/>
    <lineage>
        <taxon>Bacteria</taxon>
        <taxon>Bacillati</taxon>
        <taxon>Actinomycetota</taxon>
        <taxon>Actinomycetes</taxon>
        <taxon>Kitasatosporales</taxon>
        <taxon>Streptomycetaceae</taxon>
        <taxon>Streptomyces</taxon>
    </lineage>
</organism>
<protein>
    <submittedName>
        <fullName evidence="2">Uncharacterized protein</fullName>
    </submittedName>
</protein>
<gene>
    <name evidence="2" type="ORF">AN216_05385</name>
</gene>
<dbReference type="EMBL" id="LJGU01000110">
    <property type="protein sequence ID" value="OEV04855.1"/>
    <property type="molecule type" value="Genomic_DNA"/>
</dbReference>
<reference evidence="2 3" key="1">
    <citation type="journal article" date="2016" name="Front. Microbiol.">
        <title>Comparative Genomics Analysis of Streptomyces Species Reveals Their Adaptation to the Marine Environment and Their Diversity at the Genomic Level.</title>
        <authorList>
            <person name="Tian X."/>
            <person name="Zhang Z."/>
            <person name="Yang T."/>
            <person name="Chen M."/>
            <person name="Li J."/>
            <person name="Chen F."/>
            <person name="Yang J."/>
            <person name="Li W."/>
            <person name="Zhang B."/>
            <person name="Zhang Z."/>
            <person name="Wu J."/>
            <person name="Zhang C."/>
            <person name="Long L."/>
            <person name="Xiao J."/>
        </authorList>
    </citation>
    <scope>NUCLEOTIDE SEQUENCE [LARGE SCALE GENOMIC DNA]</scope>
    <source>
        <strain evidence="2 3">SCSIO 02100</strain>
    </source>
</reference>
<keyword evidence="1" id="KW-0472">Membrane</keyword>
<dbReference type="AlphaFoldDB" id="A0A1E7KLM9"/>